<dbReference type="Proteomes" id="UP000246702">
    <property type="component" value="Unassembled WGS sequence"/>
</dbReference>
<gene>
    <name evidence="2" type="ORF">BO94DRAFT_533579</name>
</gene>
<evidence type="ECO:0000313" key="3">
    <source>
        <dbReference type="Proteomes" id="UP000246702"/>
    </source>
</evidence>
<dbReference type="RefSeq" id="XP_025469160.1">
    <property type="nucleotide sequence ID" value="XM_025611359.1"/>
</dbReference>
<dbReference type="GeneID" id="37113502"/>
<keyword evidence="3" id="KW-1185">Reference proteome</keyword>
<evidence type="ECO:0000313" key="2">
    <source>
        <dbReference type="EMBL" id="PWY91432.1"/>
    </source>
</evidence>
<dbReference type="EMBL" id="MSFK01000009">
    <property type="protein sequence ID" value="PWY91432.1"/>
    <property type="molecule type" value="Genomic_DNA"/>
</dbReference>
<feature type="region of interest" description="Disordered" evidence="1">
    <location>
        <begin position="36"/>
        <end position="65"/>
    </location>
</feature>
<reference evidence="2 3" key="1">
    <citation type="submission" date="2016-12" db="EMBL/GenBank/DDBJ databases">
        <title>The genomes of Aspergillus section Nigri reveals drivers in fungal speciation.</title>
        <authorList>
            <consortium name="DOE Joint Genome Institute"/>
            <person name="Vesth T.C."/>
            <person name="Nybo J."/>
            <person name="Theobald S."/>
            <person name="Brandl J."/>
            <person name="Frisvad J.C."/>
            <person name="Nielsen K.F."/>
            <person name="Lyhne E.K."/>
            <person name="Kogle M.E."/>
            <person name="Kuo A."/>
            <person name="Riley R."/>
            <person name="Clum A."/>
            <person name="Nolan M."/>
            <person name="Lipzen A."/>
            <person name="Salamov A."/>
            <person name="Henrissat B."/>
            <person name="Wiebenga A."/>
            <person name="De Vries R.P."/>
            <person name="Grigoriev I.V."/>
            <person name="Mortensen U.H."/>
            <person name="Andersen M.R."/>
            <person name="Baker S.E."/>
        </authorList>
    </citation>
    <scope>NUCLEOTIDE SEQUENCE [LARGE SCALE GENOMIC DNA]</scope>
    <source>
        <strain evidence="2 3">CBS 115572</strain>
    </source>
</reference>
<name>A0A317X1F6_9EURO</name>
<organism evidence="2 3">
    <name type="scientific">Aspergillus sclerotioniger CBS 115572</name>
    <dbReference type="NCBI Taxonomy" id="1450535"/>
    <lineage>
        <taxon>Eukaryota</taxon>
        <taxon>Fungi</taxon>
        <taxon>Dikarya</taxon>
        <taxon>Ascomycota</taxon>
        <taxon>Pezizomycotina</taxon>
        <taxon>Eurotiomycetes</taxon>
        <taxon>Eurotiomycetidae</taxon>
        <taxon>Eurotiales</taxon>
        <taxon>Aspergillaceae</taxon>
        <taxon>Aspergillus</taxon>
        <taxon>Aspergillus subgen. Circumdati</taxon>
    </lineage>
</organism>
<accession>A0A317X1F6</accession>
<comment type="caution">
    <text evidence="2">The sequence shown here is derived from an EMBL/GenBank/DDBJ whole genome shotgun (WGS) entry which is preliminary data.</text>
</comment>
<feature type="compositionally biased region" description="Basic residues" evidence="1">
    <location>
        <begin position="116"/>
        <end position="127"/>
    </location>
</feature>
<evidence type="ECO:0000256" key="1">
    <source>
        <dbReference type="SAM" id="MobiDB-lite"/>
    </source>
</evidence>
<dbReference type="AlphaFoldDB" id="A0A317X1F6"/>
<sequence length="133" mass="14993">MYPQAAFGEIAHGLPHRIISQLYSIDMSARVYSTNGEELPPQCPHHTSNNPAKRHQTHFSIPPTTLQNILTYNRTPIYKARMKPTQPGNHTRADDPSPPSMKPPELRRSLNQTQTHNHRAASKRKKLASSVPT</sequence>
<feature type="region of interest" description="Disordered" evidence="1">
    <location>
        <begin position="78"/>
        <end position="133"/>
    </location>
</feature>
<protein>
    <submittedName>
        <fullName evidence="2">Uncharacterized protein</fullName>
    </submittedName>
</protein>
<proteinExistence type="predicted"/>